<feature type="domain" description="D-isomer specific 2-hydroxyacid dehydrogenase catalytic" evidence="2">
    <location>
        <begin position="41"/>
        <end position="296"/>
    </location>
</feature>
<comment type="caution">
    <text evidence="4">The sequence shown here is derived from an EMBL/GenBank/DDBJ whole genome shotgun (WGS) entry which is preliminary data.</text>
</comment>
<dbReference type="Proteomes" id="UP000649617">
    <property type="component" value="Unassembled WGS sequence"/>
</dbReference>
<sequence>MAGEAGKARTVLLATEKAFAAAAVGKIESVLKEANYTLKKLENYKGKDDLLAAVAGVDAMIIRSDIVDQAVLDKADKLKIVVRAGAGYDNIDLKACEAKSVTAMNTPGQNANAVAELVFGMMLVSARNNFDGTSGFELVNREIAFYGFGAVARAVHKLAQGFGMKSFAYDPYIPADKIKEMGAEPVSTVAGLFEHQYVSLHVPLTDETKASINKELLMKMPKGGSLINTARTEVVHEADMIEVLKTRPDFCYLCDVAPKDIEPFKAAVGDKYGKRLIFTKKKMGAQTAEANDNAARQERDMGVAHNQGYPFGDPQNKDYSIKGSKRERERAVAILAQESKGPSAEAQRAAVNMPQRQEVAEDAQAAIRAAVLKVAAILREMRLTLRAQRTSLCGMFWSLSTTKILR</sequence>
<keyword evidence="1" id="KW-0560">Oxidoreductase</keyword>
<evidence type="ECO:0000256" key="1">
    <source>
        <dbReference type="RuleBase" id="RU003719"/>
    </source>
</evidence>
<dbReference type="PANTHER" id="PTHR42938:SF47">
    <property type="entry name" value="HYDROXYPYRUVATE REDUCTASE"/>
    <property type="match status" value="1"/>
</dbReference>
<proteinExistence type="inferred from homology"/>
<protein>
    <submittedName>
        <fullName evidence="4">SerA protein</fullName>
    </submittedName>
</protein>
<gene>
    <name evidence="4" type="primary">serA</name>
    <name evidence="4" type="ORF">SPIL2461_LOCUS13968</name>
</gene>
<evidence type="ECO:0000259" key="2">
    <source>
        <dbReference type="Pfam" id="PF00389"/>
    </source>
</evidence>
<evidence type="ECO:0000313" key="4">
    <source>
        <dbReference type="EMBL" id="CAE7530456.1"/>
    </source>
</evidence>
<accession>A0A812TG60</accession>
<dbReference type="InterPro" id="IPR036291">
    <property type="entry name" value="NAD(P)-bd_dom_sf"/>
</dbReference>
<evidence type="ECO:0000313" key="5">
    <source>
        <dbReference type="Proteomes" id="UP000649617"/>
    </source>
</evidence>
<dbReference type="InterPro" id="IPR006140">
    <property type="entry name" value="D-isomer_DH_NAD-bd"/>
</dbReference>
<dbReference type="AlphaFoldDB" id="A0A812TG60"/>
<comment type="similarity">
    <text evidence="1">Belongs to the D-isomer specific 2-hydroxyacid dehydrogenase family.</text>
</comment>
<feature type="domain" description="D-isomer specific 2-hydroxyacid dehydrogenase NAD-binding" evidence="3">
    <location>
        <begin position="131"/>
        <end position="259"/>
    </location>
</feature>
<dbReference type="PANTHER" id="PTHR42938">
    <property type="entry name" value="FORMATE DEHYDROGENASE 1"/>
    <property type="match status" value="1"/>
</dbReference>
<dbReference type="Pfam" id="PF02826">
    <property type="entry name" value="2-Hacid_dh_C"/>
    <property type="match status" value="1"/>
</dbReference>
<reference evidence="4" key="1">
    <citation type="submission" date="2021-02" db="EMBL/GenBank/DDBJ databases">
        <authorList>
            <person name="Dougan E. K."/>
            <person name="Rhodes N."/>
            <person name="Thang M."/>
            <person name="Chan C."/>
        </authorList>
    </citation>
    <scope>NUCLEOTIDE SEQUENCE</scope>
</reference>
<dbReference type="SUPFAM" id="SSF52283">
    <property type="entry name" value="Formate/glycerate dehydrogenase catalytic domain-like"/>
    <property type="match status" value="1"/>
</dbReference>
<dbReference type="Gene3D" id="3.40.50.720">
    <property type="entry name" value="NAD(P)-binding Rossmann-like Domain"/>
    <property type="match status" value="2"/>
</dbReference>
<dbReference type="GO" id="GO:0051287">
    <property type="term" value="F:NAD binding"/>
    <property type="evidence" value="ECO:0007669"/>
    <property type="project" value="InterPro"/>
</dbReference>
<keyword evidence="5" id="KW-1185">Reference proteome</keyword>
<dbReference type="SUPFAM" id="SSF51735">
    <property type="entry name" value="NAD(P)-binding Rossmann-fold domains"/>
    <property type="match status" value="1"/>
</dbReference>
<evidence type="ECO:0000259" key="3">
    <source>
        <dbReference type="Pfam" id="PF02826"/>
    </source>
</evidence>
<name>A0A812TG60_SYMPI</name>
<dbReference type="Pfam" id="PF00389">
    <property type="entry name" value="2-Hacid_dh"/>
    <property type="match status" value="1"/>
</dbReference>
<organism evidence="4 5">
    <name type="scientific">Symbiodinium pilosum</name>
    <name type="common">Dinoflagellate</name>
    <dbReference type="NCBI Taxonomy" id="2952"/>
    <lineage>
        <taxon>Eukaryota</taxon>
        <taxon>Sar</taxon>
        <taxon>Alveolata</taxon>
        <taxon>Dinophyceae</taxon>
        <taxon>Suessiales</taxon>
        <taxon>Symbiodiniaceae</taxon>
        <taxon>Symbiodinium</taxon>
    </lineage>
</organism>
<dbReference type="EMBL" id="CAJNIZ010031446">
    <property type="protein sequence ID" value="CAE7530456.1"/>
    <property type="molecule type" value="Genomic_DNA"/>
</dbReference>
<dbReference type="InterPro" id="IPR006139">
    <property type="entry name" value="D-isomer_2_OHA_DH_cat_dom"/>
</dbReference>
<dbReference type="GO" id="GO:0016616">
    <property type="term" value="F:oxidoreductase activity, acting on the CH-OH group of donors, NAD or NADP as acceptor"/>
    <property type="evidence" value="ECO:0007669"/>
    <property type="project" value="InterPro"/>
</dbReference>
<dbReference type="OrthoDB" id="436991at2759"/>